<sequence length="111" mass="11915">REDGPMTGVLGQANGALTRALIALEESDGFEFDFVTKPKWCANERPTELAVSHPVGALAADDVSTAGYDHASTRLLRVTVGTGARVASVIPSCAVDIILLQMFDFYIELFK</sequence>
<dbReference type="Proteomes" id="UP001432027">
    <property type="component" value="Unassembled WGS sequence"/>
</dbReference>
<organism evidence="1 2">
    <name type="scientific">Pristionchus entomophagus</name>
    <dbReference type="NCBI Taxonomy" id="358040"/>
    <lineage>
        <taxon>Eukaryota</taxon>
        <taxon>Metazoa</taxon>
        <taxon>Ecdysozoa</taxon>
        <taxon>Nematoda</taxon>
        <taxon>Chromadorea</taxon>
        <taxon>Rhabditida</taxon>
        <taxon>Rhabditina</taxon>
        <taxon>Diplogasteromorpha</taxon>
        <taxon>Diplogasteroidea</taxon>
        <taxon>Neodiplogasteridae</taxon>
        <taxon>Pristionchus</taxon>
    </lineage>
</organism>
<dbReference type="AlphaFoldDB" id="A0AAV5S6X7"/>
<feature type="non-terminal residue" evidence="1">
    <location>
        <position position="111"/>
    </location>
</feature>
<evidence type="ECO:0000313" key="1">
    <source>
        <dbReference type="EMBL" id="GMS78243.1"/>
    </source>
</evidence>
<dbReference type="EMBL" id="BTSX01000001">
    <property type="protein sequence ID" value="GMS78243.1"/>
    <property type="molecule type" value="Genomic_DNA"/>
</dbReference>
<protein>
    <submittedName>
        <fullName evidence="1">Uncharacterized protein</fullName>
    </submittedName>
</protein>
<feature type="non-terminal residue" evidence="1">
    <location>
        <position position="1"/>
    </location>
</feature>
<keyword evidence="2" id="KW-1185">Reference proteome</keyword>
<name>A0AAV5S6X7_9BILA</name>
<comment type="caution">
    <text evidence="1">The sequence shown here is derived from an EMBL/GenBank/DDBJ whole genome shotgun (WGS) entry which is preliminary data.</text>
</comment>
<evidence type="ECO:0000313" key="2">
    <source>
        <dbReference type="Proteomes" id="UP001432027"/>
    </source>
</evidence>
<accession>A0AAV5S6X7</accession>
<reference evidence="1" key="1">
    <citation type="submission" date="2023-10" db="EMBL/GenBank/DDBJ databases">
        <title>Genome assembly of Pristionchus species.</title>
        <authorList>
            <person name="Yoshida K."/>
            <person name="Sommer R.J."/>
        </authorList>
    </citation>
    <scope>NUCLEOTIDE SEQUENCE</scope>
    <source>
        <strain evidence="1">RS0144</strain>
    </source>
</reference>
<proteinExistence type="predicted"/>
<gene>
    <name evidence="1" type="ORF">PENTCL1PPCAC_418</name>
</gene>